<keyword evidence="11" id="KW-0175">Coiled coil</keyword>
<proteinExistence type="predicted"/>
<name>A0A3N1XJX0_9FIRM</name>
<dbReference type="SUPFAM" id="SSF52172">
    <property type="entry name" value="CheY-like"/>
    <property type="match status" value="1"/>
</dbReference>
<dbReference type="PROSITE" id="PS00041">
    <property type="entry name" value="HTH_ARAC_FAMILY_1"/>
    <property type="match status" value="1"/>
</dbReference>
<feature type="coiled-coil region" evidence="11">
    <location>
        <begin position="336"/>
        <end position="399"/>
    </location>
</feature>
<evidence type="ECO:0000256" key="4">
    <source>
        <dbReference type="ARBA" id="ARBA00022553"/>
    </source>
</evidence>
<dbReference type="Pfam" id="PF00072">
    <property type="entry name" value="Response_reg"/>
    <property type="match status" value="1"/>
</dbReference>
<dbReference type="PRINTS" id="PR00032">
    <property type="entry name" value="HTHARAC"/>
</dbReference>
<evidence type="ECO:0000256" key="10">
    <source>
        <dbReference type="PROSITE-ProRule" id="PRU00169"/>
    </source>
</evidence>
<dbReference type="InterPro" id="IPR001789">
    <property type="entry name" value="Sig_transdc_resp-reg_receiver"/>
</dbReference>
<protein>
    <recommendedName>
        <fullName evidence="2">Stage 0 sporulation protein A homolog</fullName>
    </recommendedName>
</protein>
<evidence type="ECO:0000259" key="13">
    <source>
        <dbReference type="PROSITE" id="PS50110"/>
    </source>
</evidence>
<organism evidence="14 15">
    <name type="scientific">Mobilisporobacter senegalensis</name>
    <dbReference type="NCBI Taxonomy" id="1329262"/>
    <lineage>
        <taxon>Bacteria</taxon>
        <taxon>Bacillati</taxon>
        <taxon>Bacillota</taxon>
        <taxon>Clostridia</taxon>
        <taxon>Lachnospirales</taxon>
        <taxon>Lachnospiraceae</taxon>
        <taxon>Mobilisporobacter</taxon>
    </lineage>
</organism>
<evidence type="ECO:0000313" key="14">
    <source>
        <dbReference type="EMBL" id="ROR26378.1"/>
    </source>
</evidence>
<keyword evidence="15" id="KW-1185">Reference proteome</keyword>
<dbReference type="AlphaFoldDB" id="A0A3N1XJX0"/>
<dbReference type="Proteomes" id="UP000273083">
    <property type="component" value="Unassembled WGS sequence"/>
</dbReference>
<feature type="domain" description="Response regulatory" evidence="13">
    <location>
        <begin position="3"/>
        <end position="120"/>
    </location>
</feature>
<dbReference type="EMBL" id="RJVG01000008">
    <property type="protein sequence ID" value="ROR26378.1"/>
    <property type="molecule type" value="Genomic_DNA"/>
</dbReference>
<keyword evidence="8" id="KW-0804">Transcription</keyword>
<dbReference type="SUPFAM" id="SSF46689">
    <property type="entry name" value="Homeodomain-like"/>
    <property type="match status" value="1"/>
</dbReference>
<dbReference type="SMART" id="SM00448">
    <property type="entry name" value="REC"/>
    <property type="match status" value="1"/>
</dbReference>
<dbReference type="Pfam" id="PF17853">
    <property type="entry name" value="GGDEF_2"/>
    <property type="match status" value="1"/>
</dbReference>
<keyword evidence="5" id="KW-0902">Two-component regulatory system</keyword>
<dbReference type="PROSITE" id="PS50110">
    <property type="entry name" value="RESPONSE_REGULATORY"/>
    <property type="match status" value="1"/>
</dbReference>
<evidence type="ECO:0000256" key="6">
    <source>
        <dbReference type="ARBA" id="ARBA00023015"/>
    </source>
</evidence>
<dbReference type="RefSeq" id="WP_123610089.1">
    <property type="nucleotide sequence ID" value="NZ_RJVG01000008.1"/>
</dbReference>
<dbReference type="SMART" id="SM00342">
    <property type="entry name" value="HTH_ARAC"/>
    <property type="match status" value="1"/>
</dbReference>
<evidence type="ECO:0000256" key="8">
    <source>
        <dbReference type="ARBA" id="ARBA00023163"/>
    </source>
</evidence>
<reference evidence="14 15" key="1">
    <citation type="submission" date="2018-11" db="EMBL/GenBank/DDBJ databases">
        <title>Genomic Encyclopedia of Type Strains, Phase IV (KMG-IV): sequencing the most valuable type-strain genomes for metagenomic binning, comparative biology and taxonomic classification.</title>
        <authorList>
            <person name="Goeker M."/>
        </authorList>
    </citation>
    <scope>NUCLEOTIDE SEQUENCE [LARGE SCALE GENOMIC DNA]</scope>
    <source>
        <strain evidence="14 15">DSM 26537</strain>
    </source>
</reference>
<dbReference type="InterPro" id="IPR051552">
    <property type="entry name" value="HptR"/>
</dbReference>
<evidence type="ECO:0000313" key="15">
    <source>
        <dbReference type="Proteomes" id="UP000273083"/>
    </source>
</evidence>
<dbReference type="InterPro" id="IPR020449">
    <property type="entry name" value="Tscrpt_reg_AraC-type_HTH"/>
</dbReference>
<evidence type="ECO:0000256" key="11">
    <source>
        <dbReference type="SAM" id="Coils"/>
    </source>
</evidence>
<dbReference type="GO" id="GO:0043565">
    <property type="term" value="F:sequence-specific DNA binding"/>
    <property type="evidence" value="ECO:0007669"/>
    <property type="project" value="InterPro"/>
</dbReference>
<keyword evidence="7" id="KW-0238">DNA-binding</keyword>
<dbReference type="PANTHER" id="PTHR42713:SF3">
    <property type="entry name" value="TRANSCRIPTIONAL REGULATORY PROTEIN HPTR"/>
    <property type="match status" value="1"/>
</dbReference>
<evidence type="ECO:0000256" key="2">
    <source>
        <dbReference type="ARBA" id="ARBA00018672"/>
    </source>
</evidence>
<evidence type="ECO:0000256" key="3">
    <source>
        <dbReference type="ARBA" id="ARBA00022490"/>
    </source>
</evidence>
<dbReference type="GO" id="GO:0000160">
    <property type="term" value="P:phosphorelay signal transduction system"/>
    <property type="evidence" value="ECO:0007669"/>
    <property type="project" value="UniProtKB-KW"/>
</dbReference>
<keyword evidence="3" id="KW-0963">Cytoplasm</keyword>
<dbReference type="InterPro" id="IPR041522">
    <property type="entry name" value="CdaR_GGDEF"/>
</dbReference>
<evidence type="ECO:0000259" key="12">
    <source>
        <dbReference type="PROSITE" id="PS01124"/>
    </source>
</evidence>
<dbReference type="PROSITE" id="PS01124">
    <property type="entry name" value="HTH_ARAC_FAMILY_2"/>
    <property type="match status" value="1"/>
</dbReference>
<dbReference type="InterPro" id="IPR018060">
    <property type="entry name" value="HTH_AraC"/>
</dbReference>
<dbReference type="Pfam" id="PF12833">
    <property type="entry name" value="HTH_18"/>
    <property type="match status" value="1"/>
</dbReference>
<dbReference type="InterPro" id="IPR009057">
    <property type="entry name" value="Homeodomain-like_sf"/>
</dbReference>
<keyword evidence="4 10" id="KW-0597">Phosphoprotein</keyword>
<evidence type="ECO:0000256" key="1">
    <source>
        <dbReference type="ARBA" id="ARBA00004496"/>
    </source>
</evidence>
<dbReference type="PANTHER" id="PTHR42713">
    <property type="entry name" value="HISTIDINE KINASE-RELATED"/>
    <property type="match status" value="1"/>
</dbReference>
<evidence type="ECO:0000256" key="7">
    <source>
        <dbReference type="ARBA" id="ARBA00023125"/>
    </source>
</evidence>
<evidence type="ECO:0000256" key="9">
    <source>
        <dbReference type="ARBA" id="ARBA00024867"/>
    </source>
</evidence>
<accession>A0A3N1XJX0</accession>
<dbReference type="GO" id="GO:0003700">
    <property type="term" value="F:DNA-binding transcription factor activity"/>
    <property type="evidence" value="ECO:0007669"/>
    <property type="project" value="InterPro"/>
</dbReference>
<dbReference type="InterPro" id="IPR018062">
    <property type="entry name" value="HTH_AraC-typ_CS"/>
</dbReference>
<dbReference type="Gene3D" id="1.10.10.60">
    <property type="entry name" value="Homeodomain-like"/>
    <property type="match status" value="2"/>
</dbReference>
<feature type="domain" description="HTH araC/xylS-type" evidence="12">
    <location>
        <begin position="437"/>
        <end position="536"/>
    </location>
</feature>
<dbReference type="OrthoDB" id="9794370at2"/>
<feature type="modified residue" description="4-aspartylphosphate" evidence="10">
    <location>
        <position position="55"/>
    </location>
</feature>
<sequence>MYTVLLVDDEALVREAISSNMAWEELGYELIGACKNGKEAMEFLKENRVDLVITDICMPFVDGLELSKFVFESYPDSRVIIISGYNEFEYAKKAVKYRVAEYVLKPVTMAELSEVLLNVRKTLFEEKIKKDSMKKLEVAYIKNLPILRTRYLNQMVNGIRKEELEEDIQLKLKELNISIEGKYYTGAIVMVEKTEEFLLMMPEAKKDLPAFIIFNILEEMLAASANNIVFQDLNNNTVILSGTESEEEHRQQFQKIFEECRGIVERNFGLGITIGIGKKVTALGKISRSYESAITALHYRFLYGVNRILDIRDFANRTSKNYDFNEEIKRLVTAIKINSANEINEILAEMKELSRKYLISQSRVYAVLQNLIVSVNHLLENANVLKENLEEKQEEILQRLYGEETLDDIDMVMGNYCLYIGELLSEQREGSGKKQAILAVEYIDKNYANPELTLQSICNDLAISTSYFSTIFKNYTGETFIEALTKKRMNKSMELLANTSMKIYEIAERVGFSDPHYFAITFKKYTGMTPKEYAKERRRE</sequence>
<keyword evidence="6" id="KW-0805">Transcription regulation</keyword>
<dbReference type="GO" id="GO:0005737">
    <property type="term" value="C:cytoplasm"/>
    <property type="evidence" value="ECO:0007669"/>
    <property type="project" value="UniProtKB-SubCell"/>
</dbReference>
<dbReference type="Gene3D" id="3.40.50.2300">
    <property type="match status" value="1"/>
</dbReference>
<dbReference type="InterPro" id="IPR011006">
    <property type="entry name" value="CheY-like_superfamily"/>
</dbReference>
<comment type="function">
    <text evidence="9">May play the central regulatory role in sporulation. It may be an element of the effector pathway responsible for the activation of sporulation genes in response to nutritional stress. Spo0A may act in concert with spo0H (a sigma factor) to control the expression of some genes that are critical to the sporulation process.</text>
</comment>
<evidence type="ECO:0000256" key="5">
    <source>
        <dbReference type="ARBA" id="ARBA00023012"/>
    </source>
</evidence>
<comment type="subcellular location">
    <subcellularLocation>
        <location evidence="1">Cytoplasm</location>
    </subcellularLocation>
</comment>
<comment type="caution">
    <text evidence="14">The sequence shown here is derived from an EMBL/GenBank/DDBJ whole genome shotgun (WGS) entry which is preliminary data.</text>
</comment>
<dbReference type="CDD" id="cd17536">
    <property type="entry name" value="REC_YesN-like"/>
    <property type="match status" value="1"/>
</dbReference>
<gene>
    <name evidence="14" type="ORF">EDD66_108100</name>
</gene>